<keyword evidence="3" id="KW-0804">Transcription</keyword>
<dbReference type="SUPFAM" id="SSF54060">
    <property type="entry name" value="His-Me finger endonucleases"/>
    <property type="match status" value="2"/>
</dbReference>
<feature type="domain" description="AP2/ERF" evidence="5">
    <location>
        <begin position="97"/>
        <end position="153"/>
    </location>
</feature>
<evidence type="ECO:0000256" key="2">
    <source>
        <dbReference type="ARBA" id="ARBA00023125"/>
    </source>
</evidence>
<dbReference type="GO" id="GO:0004519">
    <property type="term" value="F:endonuclease activity"/>
    <property type="evidence" value="ECO:0007669"/>
    <property type="project" value="UniProtKB-KW"/>
</dbReference>
<keyword evidence="6" id="KW-0255">Endonuclease</keyword>
<gene>
    <name evidence="6" type="ORF">Klosneuvirus_6_46</name>
</gene>
<keyword evidence="6" id="KW-0540">Nuclease</keyword>
<name>A0A1V0SLH8_9VIRU</name>
<dbReference type="GO" id="GO:0003677">
    <property type="term" value="F:DNA binding"/>
    <property type="evidence" value="ECO:0007669"/>
    <property type="project" value="UniProtKB-KW"/>
</dbReference>
<dbReference type="Gene3D" id="3.30.730.10">
    <property type="entry name" value="AP2/ERF domain"/>
    <property type="match status" value="2"/>
</dbReference>
<keyword evidence="2" id="KW-0238">DNA-binding</keyword>
<dbReference type="InterPro" id="IPR036955">
    <property type="entry name" value="AP2/ERF_dom_sf"/>
</dbReference>
<dbReference type="SMART" id="SM00380">
    <property type="entry name" value="AP2"/>
    <property type="match status" value="1"/>
</dbReference>
<evidence type="ECO:0000259" key="5">
    <source>
        <dbReference type="PROSITE" id="PS51032"/>
    </source>
</evidence>
<dbReference type="PANTHER" id="PTHR31677">
    <property type="entry name" value="AP2 DOMAIN CLASS TRANSCRIPTION FACTOR"/>
    <property type="match status" value="1"/>
</dbReference>
<evidence type="ECO:0000313" key="6">
    <source>
        <dbReference type="EMBL" id="ARF12484.1"/>
    </source>
</evidence>
<dbReference type="SUPFAM" id="SSF54171">
    <property type="entry name" value="DNA-binding domain"/>
    <property type="match status" value="2"/>
</dbReference>
<reference evidence="6" key="1">
    <citation type="journal article" date="2017" name="Science">
        <title>Giant viruses with an expanded complement of translation system components.</title>
        <authorList>
            <person name="Schulz F."/>
            <person name="Yutin N."/>
            <person name="Ivanova N.N."/>
            <person name="Ortega D.R."/>
            <person name="Lee T.K."/>
            <person name="Vierheilig J."/>
            <person name="Daims H."/>
            <person name="Horn M."/>
            <person name="Wagner M."/>
            <person name="Jensen G.J."/>
            <person name="Kyrpides N.C."/>
            <person name="Koonin E.V."/>
            <person name="Woyke T."/>
        </authorList>
    </citation>
    <scope>NUCLEOTIDE SEQUENCE</scope>
    <source>
        <strain evidence="6">KNV1</strain>
    </source>
</reference>
<dbReference type="PROSITE" id="PS51032">
    <property type="entry name" value="AP2_ERF"/>
    <property type="match status" value="2"/>
</dbReference>
<accession>A0A1V0SLH8</accession>
<evidence type="ECO:0000256" key="4">
    <source>
        <dbReference type="SAM" id="MobiDB-lite"/>
    </source>
</evidence>
<dbReference type="InterPro" id="IPR003615">
    <property type="entry name" value="HNH_nuc"/>
</dbReference>
<protein>
    <submittedName>
        <fullName evidence="6">HNH endonuclease</fullName>
    </submittedName>
</protein>
<dbReference type="Pfam" id="PF13392">
    <property type="entry name" value="HNH_3"/>
    <property type="match status" value="1"/>
</dbReference>
<keyword evidence="1" id="KW-0805">Transcription regulation</keyword>
<evidence type="ECO:0000256" key="1">
    <source>
        <dbReference type="ARBA" id="ARBA00023015"/>
    </source>
</evidence>
<dbReference type="PANTHER" id="PTHR31677:SF157">
    <property type="entry name" value="AP2_ERF DOMAIN-CONTAINING PROTEIN"/>
    <property type="match status" value="1"/>
</dbReference>
<dbReference type="GO" id="GO:0003700">
    <property type="term" value="F:DNA-binding transcription factor activity"/>
    <property type="evidence" value="ECO:0007669"/>
    <property type="project" value="InterPro"/>
</dbReference>
<feature type="region of interest" description="Disordered" evidence="4">
    <location>
        <begin position="311"/>
        <end position="342"/>
    </location>
</feature>
<keyword evidence="6" id="KW-0378">Hydrolase</keyword>
<dbReference type="InterPro" id="IPR001471">
    <property type="entry name" value="AP2/ERF_dom"/>
</dbReference>
<organism evidence="6">
    <name type="scientific">Klosneuvirus KNV1</name>
    <dbReference type="NCBI Taxonomy" id="1977640"/>
    <lineage>
        <taxon>Viruses</taxon>
        <taxon>Varidnaviria</taxon>
        <taxon>Bamfordvirae</taxon>
        <taxon>Nucleocytoviricota</taxon>
        <taxon>Megaviricetes</taxon>
        <taxon>Imitervirales</taxon>
        <taxon>Mimiviridae</taxon>
        <taxon>Klosneuvirinae</taxon>
        <taxon>Klosneuvirus</taxon>
    </lineage>
</organism>
<dbReference type="InterPro" id="IPR016177">
    <property type="entry name" value="DNA-bd_dom_sf"/>
</dbReference>
<sequence>MEIKLGGARGGVTLVSPEDYDEVSKYEWSQDADGYAFSNINGKNVRLSRLILNAPKGLIADHSNHKRLDNRRGNLRLLTNQQNSEHKKVYKNKKTSKYKGVYLIKKNNKYCAVMRFNAERHYLGMYDTEILAAEIRDKYVVHNKLDHIGLNFPDKRNEYLKDICPTRILIERKNYWGVRATPTGRYVVTVYIDENNRIYVGTYDTTLEAAKQYDKYVVEHDIKNKKLNFPEDYPNTTHNIKTLCEEVDVNTVKLLINNSAGDVLIDKEDYDKIKLYSCHLDKKGYVIISMTDKKVKLHRYVMNATDPNIPIDHSDNNKLNNKKSNLKFSDAEKNGRNKSKQQNTTSKYVGVCKIGDRYTASIRKNCVTVYSLQYRDEEYVARGRDLYIINNLIDDGYKLNFQWTQEDIDKWENIMKQQKTYIKNFGTSKYIGTMYCKSSNDWNTVVTHNGKIVFTKHHKNEEYVARFRDLYILQHLSCDIKKYRLNFVWSKKEICKWNIILNGKLDKNVDISLLEEVINDNNKEYNTLIQKLDEIERQYHQLIQ</sequence>
<dbReference type="Gene3D" id="3.90.75.20">
    <property type="match status" value="2"/>
</dbReference>
<evidence type="ECO:0000256" key="3">
    <source>
        <dbReference type="ARBA" id="ARBA00023163"/>
    </source>
</evidence>
<dbReference type="EMBL" id="KY684113">
    <property type="protein sequence ID" value="ARF12484.1"/>
    <property type="molecule type" value="Genomic_DNA"/>
</dbReference>
<dbReference type="InterPro" id="IPR044925">
    <property type="entry name" value="His-Me_finger_sf"/>
</dbReference>
<feature type="domain" description="AP2/ERF" evidence="5">
    <location>
        <begin position="174"/>
        <end position="230"/>
    </location>
</feature>
<proteinExistence type="predicted"/>